<reference evidence="2 3" key="1">
    <citation type="submission" date="2019-06" db="EMBL/GenBank/DDBJ databases">
        <title>Paenimaribius caenipelagi gen. nov., sp. nov., isolated from a tidal flat.</title>
        <authorList>
            <person name="Yoon J.-H."/>
        </authorList>
    </citation>
    <scope>NUCLEOTIDE SEQUENCE [LARGE SCALE GENOMIC DNA]</scope>
    <source>
        <strain evidence="2 3">JBTF-M29</strain>
    </source>
</reference>
<comment type="caution">
    <text evidence="2">The sequence shown here is derived from an EMBL/GenBank/DDBJ whole genome shotgun (WGS) entry which is preliminary data.</text>
</comment>
<proteinExistence type="predicted"/>
<evidence type="ECO:0000313" key="3">
    <source>
        <dbReference type="Proteomes" id="UP000318590"/>
    </source>
</evidence>
<gene>
    <name evidence="2" type="ORF">FEV53_07430</name>
</gene>
<accession>A0A547Q683</accession>
<dbReference type="Proteomes" id="UP000318590">
    <property type="component" value="Unassembled WGS sequence"/>
</dbReference>
<dbReference type="Gene3D" id="3.30.565.10">
    <property type="entry name" value="Histidine kinase-like ATPase, C-terminal domain"/>
    <property type="match status" value="1"/>
</dbReference>
<feature type="domain" description="Histidine phosphotransferase ChpT C-terminal" evidence="1">
    <location>
        <begin position="86"/>
        <end position="188"/>
    </location>
</feature>
<name>A0A547Q683_9RHOB</name>
<keyword evidence="2" id="KW-0808">Transferase</keyword>
<dbReference type="InterPro" id="IPR036890">
    <property type="entry name" value="HATPase_C_sf"/>
</dbReference>
<dbReference type="GO" id="GO:0016740">
    <property type="term" value="F:transferase activity"/>
    <property type="evidence" value="ECO:0007669"/>
    <property type="project" value="UniProtKB-KW"/>
</dbReference>
<dbReference type="RefSeq" id="WP_142834179.1">
    <property type="nucleotide sequence ID" value="NZ_VFSV01000009.1"/>
</dbReference>
<evidence type="ECO:0000259" key="1">
    <source>
        <dbReference type="Pfam" id="PF10090"/>
    </source>
</evidence>
<dbReference type="InterPro" id="IPR018762">
    <property type="entry name" value="ChpT_C"/>
</dbReference>
<dbReference type="EMBL" id="VFSV01000009">
    <property type="protein sequence ID" value="TRD21874.1"/>
    <property type="molecule type" value="Genomic_DNA"/>
</dbReference>
<dbReference type="Gene3D" id="1.10.287.130">
    <property type="match status" value="1"/>
</dbReference>
<evidence type="ECO:0000313" key="2">
    <source>
        <dbReference type="EMBL" id="TRD21874.1"/>
    </source>
</evidence>
<protein>
    <submittedName>
        <fullName evidence="2">Histidine phosphotransferase</fullName>
    </submittedName>
</protein>
<keyword evidence="3" id="KW-1185">Reference proteome</keyword>
<sequence>MTNFSPELNWLIGSRICHDIANPLGAIGNGIELVQMTGAATGPEIDLVIGSHQAAVARLNLFRLAFGASAADQTVTGQQLADLRASLAQGRNVSLDWDSPGDLNRDDARLAALLLMTGETMLAYGGKMALSSQMGGFTLRLKADRLRAEAEIIDYLTNPAAPLPPASEVHLTLTRLAAEATGRTIRVTGDTAQSMAIHASR</sequence>
<dbReference type="AlphaFoldDB" id="A0A547Q683"/>
<dbReference type="OrthoDB" id="9803702at2"/>
<dbReference type="Pfam" id="PF10090">
    <property type="entry name" value="HPTransfase"/>
    <property type="match status" value="1"/>
</dbReference>
<organism evidence="2 3">
    <name type="scientific">Palleronia caenipelagi</name>
    <dbReference type="NCBI Taxonomy" id="2489174"/>
    <lineage>
        <taxon>Bacteria</taxon>
        <taxon>Pseudomonadati</taxon>
        <taxon>Pseudomonadota</taxon>
        <taxon>Alphaproteobacteria</taxon>
        <taxon>Rhodobacterales</taxon>
        <taxon>Roseobacteraceae</taxon>
        <taxon>Palleronia</taxon>
    </lineage>
</organism>